<dbReference type="PANTHER" id="PTHR44846:SF12">
    <property type="entry name" value="HTH-TYPE TRANSCRIPTIONAL REGULATOR TRER"/>
    <property type="match status" value="1"/>
</dbReference>
<dbReference type="CDD" id="cd07377">
    <property type="entry name" value="WHTH_GntR"/>
    <property type="match status" value="1"/>
</dbReference>
<name>A0A023CXL6_9LACO</name>
<keyword evidence="2" id="KW-0238">DNA-binding</keyword>
<dbReference type="InterPro" id="IPR028978">
    <property type="entry name" value="Chorismate_lyase_/UTRA_dom_sf"/>
</dbReference>
<dbReference type="Gene3D" id="3.40.1410.10">
    <property type="entry name" value="Chorismate lyase-like"/>
    <property type="match status" value="1"/>
</dbReference>
<reference evidence="6 7" key="1">
    <citation type="journal article" date="2015" name="Genome Announc.">
        <title>Expanding the biotechnology potential of lactobacilli through comparative genomics of 213 strains and associated genera.</title>
        <authorList>
            <person name="Sun Z."/>
            <person name="Harris H.M."/>
            <person name="McCann A."/>
            <person name="Guo C."/>
            <person name="Argimon S."/>
            <person name="Zhang W."/>
            <person name="Yang X."/>
            <person name="Jeffery I.B."/>
            <person name="Cooney J.C."/>
            <person name="Kagawa T.F."/>
            <person name="Liu W."/>
            <person name="Song Y."/>
            <person name="Salvetti E."/>
            <person name="Wrobel A."/>
            <person name="Rasinkangas P."/>
            <person name="Parkhill J."/>
            <person name="Rea M.C."/>
            <person name="O'Sullivan O."/>
            <person name="Ritari J."/>
            <person name="Douillard F.P."/>
            <person name="Paul Ross R."/>
            <person name="Yang R."/>
            <person name="Briner A.E."/>
            <person name="Felis G.E."/>
            <person name="de Vos W.M."/>
            <person name="Barrangou R."/>
            <person name="Klaenhammer T.R."/>
            <person name="Caufield P.W."/>
            <person name="Cui Y."/>
            <person name="Zhang H."/>
            <person name="O'Toole P.W."/>
        </authorList>
    </citation>
    <scope>NUCLEOTIDE SEQUENCE [LARGE SCALE GENOMIC DNA]</scope>
    <source>
        <strain evidence="6 7">DSM 21376</strain>
    </source>
</reference>
<evidence type="ECO:0000313" key="7">
    <source>
        <dbReference type="Proteomes" id="UP000050961"/>
    </source>
</evidence>
<dbReference type="GO" id="GO:0003677">
    <property type="term" value="F:DNA binding"/>
    <property type="evidence" value="ECO:0007669"/>
    <property type="project" value="UniProtKB-UniRule"/>
</dbReference>
<dbReference type="PRINTS" id="PR00035">
    <property type="entry name" value="HTHGNTR"/>
</dbReference>
<feature type="domain" description="HTH gntR-type" evidence="5">
    <location>
        <begin position="10"/>
        <end position="78"/>
    </location>
</feature>
<evidence type="ECO:0000256" key="2">
    <source>
        <dbReference type="ARBA" id="ARBA00023125"/>
    </source>
</evidence>
<dbReference type="SUPFAM" id="SSF64288">
    <property type="entry name" value="Chorismate lyase-like"/>
    <property type="match status" value="1"/>
</dbReference>
<keyword evidence="7" id="KW-1185">Reference proteome</keyword>
<dbReference type="Proteomes" id="UP000050961">
    <property type="component" value="Unassembled WGS sequence"/>
</dbReference>
<dbReference type="Gene3D" id="1.10.10.10">
    <property type="entry name" value="Winged helix-like DNA-binding domain superfamily/Winged helix DNA-binding domain"/>
    <property type="match status" value="1"/>
</dbReference>
<dbReference type="Pfam" id="PF00392">
    <property type="entry name" value="GntR"/>
    <property type="match status" value="1"/>
</dbReference>
<evidence type="ECO:0000313" key="6">
    <source>
        <dbReference type="EMBL" id="KRN07071.1"/>
    </source>
</evidence>
<dbReference type="AlphaFoldDB" id="A0A023CXL6"/>
<evidence type="ECO:0000256" key="3">
    <source>
        <dbReference type="ARBA" id="ARBA00023163"/>
    </source>
</evidence>
<dbReference type="SUPFAM" id="SSF46785">
    <property type="entry name" value="Winged helix' DNA-binding domain"/>
    <property type="match status" value="1"/>
</dbReference>
<dbReference type="PROSITE" id="PS50949">
    <property type="entry name" value="HTH_GNTR"/>
    <property type="match status" value="1"/>
</dbReference>
<keyword evidence="3" id="KW-0804">Transcription</keyword>
<dbReference type="RefSeq" id="WP_034988632.1">
    <property type="nucleotide sequence ID" value="NZ_AYZF01000008.1"/>
</dbReference>
<evidence type="ECO:0000256" key="1">
    <source>
        <dbReference type="ARBA" id="ARBA00023015"/>
    </source>
</evidence>
<dbReference type="InterPro" id="IPR036388">
    <property type="entry name" value="WH-like_DNA-bd_sf"/>
</dbReference>
<evidence type="ECO:0000259" key="5">
    <source>
        <dbReference type="PROSITE" id="PS50949"/>
    </source>
</evidence>
<dbReference type="InterPro" id="IPR011663">
    <property type="entry name" value="UTRA"/>
</dbReference>
<dbReference type="PANTHER" id="PTHR44846">
    <property type="entry name" value="MANNOSYL-D-GLYCERATE TRANSPORT/METABOLISM SYSTEM REPRESSOR MNGR-RELATED"/>
    <property type="match status" value="1"/>
</dbReference>
<dbReference type="InterPro" id="IPR012770">
    <property type="entry name" value="TreR"/>
</dbReference>
<dbReference type="InterPro" id="IPR000524">
    <property type="entry name" value="Tscrpt_reg_HTH_GntR"/>
</dbReference>
<dbReference type="SMART" id="SM00866">
    <property type="entry name" value="UTRA"/>
    <property type="match status" value="1"/>
</dbReference>
<organism evidence="6 7">
    <name type="scientific">Liquorilactobacillus sucicola DSM 21376 = JCM 15457</name>
    <dbReference type="NCBI Taxonomy" id="1423806"/>
    <lineage>
        <taxon>Bacteria</taxon>
        <taxon>Bacillati</taxon>
        <taxon>Bacillota</taxon>
        <taxon>Bacilli</taxon>
        <taxon>Lactobacillales</taxon>
        <taxon>Lactobacillaceae</taxon>
        <taxon>Liquorilactobacillus</taxon>
    </lineage>
</organism>
<accession>A0A023CXL6</accession>
<evidence type="ECO:0000256" key="4">
    <source>
        <dbReference type="NCBIfam" id="TIGR02404"/>
    </source>
</evidence>
<dbReference type="eggNOG" id="COG2188">
    <property type="taxonomic scope" value="Bacteria"/>
</dbReference>
<comment type="caution">
    <text evidence="6">The sequence shown here is derived from an EMBL/GenBank/DDBJ whole genome shotgun (WGS) entry which is preliminary data.</text>
</comment>
<dbReference type="InterPro" id="IPR050679">
    <property type="entry name" value="Bact_HTH_transcr_reg"/>
</dbReference>
<dbReference type="GO" id="GO:0045892">
    <property type="term" value="P:negative regulation of DNA-templated transcription"/>
    <property type="evidence" value="ECO:0007669"/>
    <property type="project" value="TreeGrafter"/>
</dbReference>
<dbReference type="PATRIC" id="fig|1423806.3.peg.650"/>
<dbReference type="NCBIfam" id="TIGR02404">
    <property type="entry name" value="trehalos_R_Bsub"/>
    <property type="match status" value="1"/>
</dbReference>
<proteinExistence type="predicted"/>
<dbReference type="GO" id="GO:0003700">
    <property type="term" value="F:DNA-binding transcription factor activity"/>
    <property type="evidence" value="ECO:0007669"/>
    <property type="project" value="UniProtKB-UniRule"/>
</dbReference>
<sequence>MSIDKRKNIKSKQDNIAQDIALKIQHELYQPGNFLPSEYQLCDLYGSSRETVRKALKQLTELGLIQKIRGKGSLVLDIQRFSFPISGITSFQELNKTLNMNATTDVLRKKRDVIPSDLAKGHVDSDRTALHIERLRKIENLPVVLDEDYLLDPPIAEVPDEAAAGSLYAYFENDLGLKISYATKEITVEPVSKRIASLLALGDSNLAVVVRSMTYLADTMPFQLTASYHRPDRFKFVDFARRRKISFK</sequence>
<keyword evidence="1" id="KW-0805">Transcription regulation</keyword>
<dbReference type="STRING" id="1423806.FD15_GL000639"/>
<protein>
    <recommendedName>
        <fullName evidence="4">Trehalose operon repressor</fullName>
    </recommendedName>
</protein>
<dbReference type="Pfam" id="PF07702">
    <property type="entry name" value="UTRA"/>
    <property type="match status" value="1"/>
</dbReference>
<dbReference type="EMBL" id="AYZF01000008">
    <property type="protein sequence ID" value="KRN07071.1"/>
    <property type="molecule type" value="Genomic_DNA"/>
</dbReference>
<dbReference type="SMART" id="SM00345">
    <property type="entry name" value="HTH_GNTR"/>
    <property type="match status" value="1"/>
</dbReference>
<dbReference type="InterPro" id="IPR036390">
    <property type="entry name" value="WH_DNA-bd_sf"/>
</dbReference>
<gene>
    <name evidence="6" type="ORF">FD15_GL000639</name>
</gene>